<dbReference type="GO" id="GO:0016491">
    <property type="term" value="F:oxidoreductase activity"/>
    <property type="evidence" value="ECO:0007669"/>
    <property type="project" value="InterPro"/>
</dbReference>
<name>A0A5C6GJB5_METRR</name>
<evidence type="ECO:0000313" key="7">
    <source>
        <dbReference type="EMBL" id="TWU77394.1"/>
    </source>
</evidence>
<accession>A0A5C6GJB5</accession>
<comment type="similarity">
    <text evidence="5">Belongs to the FMN-dependent alpha-hydroxy acid dehydrogenase family.</text>
</comment>
<dbReference type="EMBL" id="SBHS01000003">
    <property type="protein sequence ID" value="TWU77394.1"/>
    <property type="molecule type" value="Genomic_DNA"/>
</dbReference>
<dbReference type="InterPro" id="IPR000262">
    <property type="entry name" value="FMN-dep_DH"/>
</dbReference>
<sequence>MGSMFPSPAYGKRLLPVEIDRIARDEPDRVLFHTPRNNQPSQGYDEVTASLFANAINRVCWWLQSVVGTEPKTIGYIGQNDIRYLLLVVAATKTGNKVLLSSPRNSPEVHLSLIKQSGCEFWITTSGVGNFDFTKLPVIRVPELNELLYPQAVKPYRYEKDWHEGRDDTLVLLHTTGSTGLPRLIPLTLASASSGDALGGFERIQGKLPTLAEWSGTKLLNALPLFHASTPTSPSAAGLSFSLFCTIFFRYRVVFPPPGPVMQNVIEETLDNIDLDSVFVSPLVLIDIAKTPRILDKLAKLKFVTSSGGPVPAAVGNIINPRVPIMQTMGMTEGLVVPSVTTHPDEWAYYHFHPASGFEMRPYSDTLLEMVFVKRKELAATQTIFLTFPELDIYETKDLYSRHPTIPELYKYETRKDDLVVLSTGEKFNPVAAEFQLAHHPWLSAVYISGQNRFQTAALLNPAQDRLDASDLEVMEAVWPAIEATNKILPAFAQILRNFVRIVRTPFPRTPKGTVARYGIESLFSKEIADIYKDSDSSESSSSLPVASLHIDGSSEETVRAGIREGIRIVSPLLELGQIKDDDSLLVHGFDSLQVSRLSRLLSSSFPSSPIKIDVATIYANPSIAKLEQVLWMKLHDARPGHQETDTADLLRTKAVSQALARHLPSFSLSRENKEYVVLTGTTGAIGSYLLDALCKNKRVAKVWCLNRSSNGDAACRQAEIAKSRGLPLNWKGKVRFVQMDLASEALGLIQADLKEIREQATTIIHNAWEVNFNLPLSSFETQLVGLQGLVRICTETQHMIRFFFVSSISSASNWPSHLLGPIPETKLTNLDVSLNGYGASKLVAEHLLSRAAQSGVLRLSVLRVGQVGGPVATHGEGSTWTRRDWVPAIIDASAYLGKLPADLGAATALDWIPIDLLAEVVDQLVDSDAKAVDGSHEVETYYNIVNPRTVSWDSLLPTIQGRLETALSPKKVQICSFSQWLDDLEKAEDAIVQEVEKKNGKTPSHTTASRAQAGLKLLSFFRVLAKVSPSGDDAVRSALSTPSWAIGNGLARSSVFAQLTPVSPAWWYLDYFNGGAMDELTLGWNETAFDKYLLRPRVLRNVENIDMSTTLWGGTAAVPFGIAPTAMHRLIHVEGEIGTSKAAAARNVPMVLSCLSNDSLEDVAAQRIDSTPYAVHITPLNKRELMSNLLTRAKAAGYNAVVLTVDAPMYGRRLQDERNNWSIIPPGATFLNLVAQHVKPNEVFVSPSSTWDEFIPWVRSQTDLELWVKGVTCKEDVENAIKYGVDGVIISNHGGRQLDSTPATIDILREVAPFAKGKIQIAMDSGVYRGSDIFKALALGADFVFLGRVAIWGLAYNGSAGVGLGLDLLIKEFKICMGLTGCTKVSDISSDHLSILQSNGLLESVY</sequence>
<dbReference type="CDD" id="cd02809">
    <property type="entry name" value="alpha_hydroxyacid_oxid_FMN"/>
    <property type="match status" value="1"/>
</dbReference>
<dbReference type="InterPro" id="IPR000873">
    <property type="entry name" value="AMP-dep_synth/lig_dom"/>
</dbReference>
<dbReference type="Pfam" id="PF00550">
    <property type="entry name" value="PP-binding"/>
    <property type="match status" value="1"/>
</dbReference>
<proteinExistence type="inferred from homology"/>
<dbReference type="InterPro" id="IPR013785">
    <property type="entry name" value="Aldolase_TIM"/>
</dbReference>
<dbReference type="InterPro" id="IPR037396">
    <property type="entry name" value="FMN_HAD"/>
</dbReference>
<dbReference type="Pfam" id="PF01070">
    <property type="entry name" value="FMN_dh"/>
    <property type="match status" value="1"/>
</dbReference>
<dbReference type="SUPFAM" id="SSF51735">
    <property type="entry name" value="NAD(P)-binding Rossmann-fold domains"/>
    <property type="match status" value="1"/>
</dbReference>
<dbReference type="Proteomes" id="UP000317257">
    <property type="component" value="Unassembled WGS sequence"/>
</dbReference>
<dbReference type="InterPro" id="IPR051414">
    <property type="entry name" value="Adenylate-forming_Reductase"/>
</dbReference>
<organism evidence="7 8">
    <name type="scientific">Metarhizium rileyi (strain RCEF 4871)</name>
    <name type="common">Nomuraea rileyi</name>
    <dbReference type="NCBI Taxonomy" id="1649241"/>
    <lineage>
        <taxon>Eukaryota</taxon>
        <taxon>Fungi</taxon>
        <taxon>Dikarya</taxon>
        <taxon>Ascomycota</taxon>
        <taxon>Pezizomycotina</taxon>
        <taxon>Sordariomycetes</taxon>
        <taxon>Hypocreomycetidae</taxon>
        <taxon>Hypocreales</taxon>
        <taxon>Clavicipitaceae</taxon>
        <taxon>Metarhizium</taxon>
    </lineage>
</organism>
<evidence type="ECO:0000313" key="8">
    <source>
        <dbReference type="Proteomes" id="UP000317257"/>
    </source>
</evidence>
<evidence type="ECO:0000259" key="6">
    <source>
        <dbReference type="PROSITE" id="PS51349"/>
    </source>
</evidence>
<protein>
    <submittedName>
        <fullName evidence="7">Putative NRPS-like protein biosynthetic cluster</fullName>
    </submittedName>
</protein>
<dbReference type="Pfam" id="PF23562">
    <property type="entry name" value="AMP-binding_C_3"/>
    <property type="match status" value="1"/>
</dbReference>
<dbReference type="InterPro" id="IPR042099">
    <property type="entry name" value="ANL_N_sf"/>
</dbReference>
<evidence type="ECO:0000256" key="1">
    <source>
        <dbReference type="ARBA" id="ARBA00001917"/>
    </source>
</evidence>
<dbReference type="Gene3D" id="3.40.50.12780">
    <property type="entry name" value="N-terminal domain of ligase-like"/>
    <property type="match status" value="1"/>
</dbReference>
<evidence type="ECO:0000256" key="5">
    <source>
        <dbReference type="ARBA" id="ARBA00024042"/>
    </source>
</evidence>
<dbReference type="GO" id="GO:0010181">
    <property type="term" value="F:FMN binding"/>
    <property type="evidence" value="ECO:0007669"/>
    <property type="project" value="InterPro"/>
</dbReference>
<keyword evidence="2" id="KW-0596">Phosphopantetheine</keyword>
<evidence type="ECO:0000256" key="4">
    <source>
        <dbReference type="ARBA" id="ARBA00022857"/>
    </source>
</evidence>
<dbReference type="PANTHER" id="PTHR43439">
    <property type="entry name" value="PHENYLACETATE-COENZYME A LIGASE"/>
    <property type="match status" value="1"/>
</dbReference>
<evidence type="ECO:0000256" key="2">
    <source>
        <dbReference type="ARBA" id="ARBA00022450"/>
    </source>
</evidence>
<dbReference type="PROSITE" id="PS51349">
    <property type="entry name" value="FMN_HYDROXY_ACID_DH_2"/>
    <property type="match status" value="1"/>
</dbReference>
<dbReference type="InterPro" id="IPR036291">
    <property type="entry name" value="NAD(P)-bd_dom_sf"/>
</dbReference>
<comment type="caution">
    <text evidence="7">The sequence shown here is derived from an EMBL/GenBank/DDBJ whole genome shotgun (WGS) entry which is preliminary data.</text>
</comment>
<dbReference type="InterPro" id="IPR020845">
    <property type="entry name" value="AMP-binding_CS"/>
</dbReference>
<dbReference type="Pfam" id="PF00501">
    <property type="entry name" value="AMP-binding"/>
    <property type="match status" value="1"/>
</dbReference>
<keyword evidence="4" id="KW-0521">NADP</keyword>
<dbReference type="SUPFAM" id="SSF51395">
    <property type="entry name" value="FMN-linked oxidoreductases"/>
    <property type="match status" value="1"/>
</dbReference>
<feature type="domain" description="FMN hydroxy acid dehydrogenase" evidence="6">
    <location>
        <begin position="1046"/>
        <end position="1399"/>
    </location>
</feature>
<dbReference type="InterPro" id="IPR012133">
    <property type="entry name" value="Alpha-hydoxy_acid_DH_FMN"/>
</dbReference>
<keyword evidence="3" id="KW-0597">Phosphoprotein</keyword>
<dbReference type="InterPro" id="IPR008259">
    <property type="entry name" value="FMN_hydac_DH_AS"/>
</dbReference>
<dbReference type="Pfam" id="PF07993">
    <property type="entry name" value="NAD_binding_4"/>
    <property type="match status" value="1"/>
</dbReference>
<dbReference type="InterPro" id="IPR013120">
    <property type="entry name" value="FAR_NAD-bd"/>
</dbReference>
<dbReference type="Gene3D" id="3.20.20.70">
    <property type="entry name" value="Aldolase class I"/>
    <property type="match status" value="1"/>
</dbReference>
<dbReference type="PANTHER" id="PTHR43439:SF2">
    <property type="entry name" value="ENZYME, PUTATIVE (JCVI)-RELATED"/>
    <property type="match status" value="1"/>
</dbReference>
<dbReference type="PROSITE" id="PS00455">
    <property type="entry name" value="AMP_BINDING"/>
    <property type="match status" value="1"/>
</dbReference>
<comment type="cofactor">
    <cofactor evidence="1">
        <name>FMN</name>
        <dbReference type="ChEBI" id="CHEBI:58210"/>
    </cofactor>
</comment>
<dbReference type="Gene3D" id="3.40.50.720">
    <property type="entry name" value="NAD(P)-binding Rossmann-like Domain"/>
    <property type="match status" value="1"/>
</dbReference>
<dbReference type="SUPFAM" id="SSF56801">
    <property type="entry name" value="Acetyl-CoA synthetase-like"/>
    <property type="match status" value="1"/>
</dbReference>
<dbReference type="InterPro" id="IPR009081">
    <property type="entry name" value="PP-bd_ACP"/>
</dbReference>
<reference evidence="8" key="1">
    <citation type="submission" date="2018-12" db="EMBL/GenBank/DDBJ databases">
        <title>The complete genome of Metarhizium rileyi, a key fungal pathogen of Lepidoptera.</title>
        <authorList>
            <person name="Binneck E."/>
            <person name="Lastra C.C.L."/>
            <person name="Sosa-Gomez D.R."/>
        </authorList>
    </citation>
    <scope>NUCLEOTIDE SEQUENCE [LARGE SCALE GENOMIC DNA]</scope>
    <source>
        <strain evidence="8">Cep018-CH2</strain>
    </source>
</reference>
<evidence type="ECO:0000256" key="3">
    <source>
        <dbReference type="ARBA" id="ARBA00022553"/>
    </source>
</evidence>
<gene>
    <name evidence="7" type="ORF">ED733_006193</name>
</gene>
<dbReference type="PROSITE" id="PS00557">
    <property type="entry name" value="FMN_HYDROXY_ACID_DH_1"/>
    <property type="match status" value="1"/>
</dbReference>